<dbReference type="GO" id="GO:0050839">
    <property type="term" value="F:cell adhesion molecule binding"/>
    <property type="evidence" value="ECO:0007669"/>
    <property type="project" value="TreeGrafter"/>
</dbReference>
<dbReference type="InterPro" id="IPR003598">
    <property type="entry name" value="Ig_sub2"/>
</dbReference>
<gene>
    <name evidence="8" type="ORF">AND_000675</name>
</gene>
<dbReference type="InterPro" id="IPR003961">
    <property type="entry name" value="FN3_dom"/>
</dbReference>
<dbReference type="InterPro" id="IPR051275">
    <property type="entry name" value="Cell_adhesion_signaling"/>
</dbReference>
<dbReference type="STRING" id="43151.W5JTQ7"/>
<dbReference type="HOGENOM" id="CLU_809457_0_0_1"/>
<reference evidence="8" key="2">
    <citation type="submission" date="2010-05" db="EMBL/GenBank/DDBJ databases">
        <authorList>
            <person name="Almeida L.G."/>
            <person name="Nicolas M.F."/>
            <person name="Souza R.C."/>
            <person name="Vasconcelos A.T.R."/>
        </authorList>
    </citation>
    <scope>NUCLEOTIDE SEQUENCE</scope>
</reference>
<dbReference type="VEuPathDB" id="VectorBase:ADAR2_006764"/>
<evidence type="ECO:0000259" key="7">
    <source>
        <dbReference type="PROSITE" id="PS50835"/>
    </source>
</evidence>
<dbReference type="InterPro" id="IPR036179">
    <property type="entry name" value="Ig-like_dom_sf"/>
</dbReference>
<organism evidence="8">
    <name type="scientific">Anopheles darlingi</name>
    <name type="common">Mosquito</name>
    <dbReference type="NCBI Taxonomy" id="43151"/>
    <lineage>
        <taxon>Eukaryota</taxon>
        <taxon>Metazoa</taxon>
        <taxon>Ecdysozoa</taxon>
        <taxon>Arthropoda</taxon>
        <taxon>Hexapoda</taxon>
        <taxon>Insecta</taxon>
        <taxon>Pterygota</taxon>
        <taxon>Neoptera</taxon>
        <taxon>Endopterygota</taxon>
        <taxon>Diptera</taxon>
        <taxon>Nematocera</taxon>
        <taxon>Culicoidea</taxon>
        <taxon>Culicidae</taxon>
        <taxon>Anophelinae</taxon>
        <taxon>Anopheles</taxon>
    </lineage>
</organism>
<dbReference type="CDD" id="cd00063">
    <property type="entry name" value="FN3"/>
    <property type="match status" value="1"/>
</dbReference>
<dbReference type="InterPro" id="IPR013098">
    <property type="entry name" value="Ig_I-set"/>
</dbReference>
<dbReference type="GO" id="GO:0009653">
    <property type="term" value="P:anatomical structure morphogenesis"/>
    <property type="evidence" value="ECO:0007669"/>
    <property type="project" value="UniProtKB-ARBA"/>
</dbReference>
<dbReference type="InterPro" id="IPR007110">
    <property type="entry name" value="Ig-like_dom"/>
</dbReference>
<evidence type="ECO:0000256" key="2">
    <source>
        <dbReference type="ARBA" id="ARBA00022737"/>
    </source>
</evidence>
<dbReference type="EMBL" id="ADMH02000175">
    <property type="protein sequence ID" value="ETN67511.1"/>
    <property type="molecule type" value="Genomic_DNA"/>
</dbReference>
<evidence type="ECO:0000313" key="10">
    <source>
        <dbReference type="Proteomes" id="UP000000673"/>
    </source>
</evidence>
<evidence type="ECO:0000256" key="4">
    <source>
        <dbReference type="ARBA" id="ARBA00023157"/>
    </source>
</evidence>
<sequence>MDEKIITVDVLYAPIVVIESKTWEAEERSMVSIRCNVTSNPPPITIEWFKEGNPDIRYTGDILQLQDVRAEHAGRYICRAVNRMKPYKGKIVERAGNSTVALLVRHRPGQAFINPNKPVVHVGNGVTLTCSNDVSATNASMNLRIEHGPIVVHQYNKVAYEINEKADIVCRVQAFPKPEFQWQLGTNTAVLSSDGHYEINTSTDNNDIYTSVLRINCVNHEDYGDYNCRVRNPIDTIRISVRLQPKGPPEKPTNLAAADVGSNYVSLIWDPGFDGGITNTKFFVFFRKVAISQHGQAIDDCIITQQVSSEWIEYDCQRNVPCSVTPLDPMEALLGQYLSQRCK</sequence>
<keyword evidence="4" id="KW-1015">Disulfide bond</keyword>
<dbReference type="SUPFAM" id="SSF49265">
    <property type="entry name" value="Fibronectin type III"/>
    <property type="match status" value="1"/>
</dbReference>
<evidence type="ECO:0000256" key="1">
    <source>
        <dbReference type="ARBA" id="ARBA00004479"/>
    </source>
</evidence>
<dbReference type="PANTHER" id="PTHR11640:SF134">
    <property type="entry name" value="ECHINOID, ISOFORM A-RELATED"/>
    <property type="match status" value="1"/>
</dbReference>
<dbReference type="SMART" id="SM00408">
    <property type="entry name" value="IGc2"/>
    <property type="match status" value="2"/>
</dbReference>
<reference evidence="8" key="3">
    <citation type="journal article" date="2013" name="Nucleic Acids Res.">
        <title>The genome of Anopheles darlingi, the main neotropical malaria vector.</title>
        <authorList>
            <person name="Marinotti O."/>
            <person name="Cerqueira G.C."/>
            <person name="de Almeida L.G."/>
            <person name="Ferro M.I."/>
            <person name="Loreto E.L."/>
            <person name="Zaha A."/>
            <person name="Teixeira S.M."/>
            <person name="Wespiser A.R."/>
            <person name="Almeida E Silva A."/>
            <person name="Schlindwein A.D."/>
            <person name="Pacheco A.C."/>
            <person name="Silva A.L."/>
            <person name="Graveley B.R."/>
            <person name="Walenz B.P."/>
            <person name="Lima Bde A."/>
            <person name="Ribeiro C.A."/>
            <person name="Nunes-Silva C.G."/>
            <person name="de Carvalho C.R."/>
            <person name="Soares C.M."/>
            <person name="de Menezes C.B."/>
            <person name="Matiolli C."/>
            <person name="Caffrey D."/>
            <person name="Araujo D.A."/>
            <person name="de Oliveira D.M."/>
            <person name="Golenbock D."/>
            <person name="Grisard E.C."/>
            <person name="Fantinatti-Garboggini F."/>
            <person name="de Carvalho F.M."/>
            <person name="Barcellos F.G."/>
            <person name="Prosdocimi F."/>
            <person name="May G."/>
            <person name="Azevedo Junior G.M."/>
            <person name="Guimaraes G.M."/>
            <person name="Goldman G.H."/>
            <person name="Padilha I.Q."/>
            <person name="Batista Jda S."/>
            <person name="Ferro J.A."/>
            <person name="Ribeiro J.M."/>
            <person name="Fietto J.L."/>
            <person name="Dabbas K.M."/>
            <person name="Cerdeira L."/>
            <person name="Agnez-Lima L.F."/>
            <person name="Brocchi M."/>
            <person name="de Carvalho M.O."/>
            <person name="Teixeira Mde M."/>
            <person name="Diniz Maia Mde M."/>
            <person name="Goldman M.H."/>
            <person name="Cruz Schneider M.P."/>
            <person name="Felipe M.S."/>
            <person name="Hungria M."/>
            <person name="Nicolas M.F."/>
            <person name="Pereira M."/>
            <person name="Montes M.A."/>
            <person name="Cantao M.E."/>
            <person name="Vincentz M."/>
            <person name="Rafael M.S."/>
            <person name="Silverman N."/>
            <person name="Stoco P.H."/>
            <person name="Souza R.C."/>
            <person name="Vicentini R."/>
            <person name="Gazzinelli R.T."/>
            <person name="Neves Rde O."/>
            <person name="Silva R."/>
            <person name="Astolfi-Filho S."/>
            <person name="Maciel T.E."/>
            <person name="Urmenyi T.P."/>
            <person name="Tadei W.P."/>
            <person name="Camargo E.P."/>
            <person name="de Vasconcelos A.T."/>
        </authorList>
    </citation>
    <scope>NUCLEOTIDE SEQUENCE</scope>
</reference>
<dbReference type="SMART" id="SM00409">
    <property type="entry name" value="IG"/>
    <property type="match status" value="2"/>
</dbReference>
<dbReference type="Proteomes" id="UP000000673">
    <property type="component" value="Unassembled WGS sequence"/>
</dbReference>
<dbReference type="GO" id="GO:0005911">
    <property type="term" value="C:cell-cell junction"/>
    <property type="evidence" value="ECO:0007669"/>
    <property type="project" value="TreeGrafter"/>
</dbReference>
<dbReference type="InterPro" id="IPR003599">
    <property type="entry name" value="Ig_sub"/>
</dbReference>
<dbReference type="VEuPathDB" id="VectorBase:ADAC000675"/>
<dbReference type="SUPFAM" id="SSF48726">
    <property type="entry name" value="Immunoglobulin"/>
    <property type="match status" value="2"/>
</dbReference>
<dbReference type="Gene3D" id="2.60.40.10">
    <property type="entry name" value="Immunoglobulins"/>
    <property type="match status" value="3"/>
</dbReference>
<dbReference type="Pfam" id="PF07679">
    <property type="entry name" value="I-set"/>
    <property type="match status" value="1"/>
</dbReference>
<evidence type="ECO:0000256" key="6">
    <source>
        <dbReference type="ARBA" id="ARBA00023319"/>
    </source>
</evidence>
<keyword evidence="3" id="KW-0472">Membrane</keyword>
<dbReference type="GO" id="GO:0030154">
    <property type="term" value="P:cell differentiation"/>
    <property type="evidence" value="ECO:0007669"/>
    <property type="project" value="UniProtKB-ARBA"/>
</dbReference>
<dbReference type="GO" id="GO:0098609">
    <property type="term" value="P:cell-cell adhesion"/>
    <property type="evidence" value="ECO:0007669"/>
    <property type="project" value="TreeGrafter"/>
</dbReference>
<feature type="domain" description="Ig-like" evidence="7">
    <location>
        <begin position="149"/>
        <end position="240"/>
    </location>
</feature>
<evidence type="ECO:0000256" key="3">
    <source>
        <dbReference type="ARBA" id="ARBA00023136"/>
    </source>
</evidence>
<dbReference type="Pfam" id="PF13927">
    <property type="entry name" value="Ig_3"/>
    <property type="match status" value="1"/>
</dbReference>
<dbReference type="InterPro" id="IPR013783">
    <property type="entry name" value="Ig-like_fold"/>
</dbReference>
<evidence type="ECO:0000313" key="8">
    <source>
        <dbReference type="EMBL" id="ETN67511.1"/>
    </source>
</evidence>
<dbReference type="CDD" id="cd00096">
    <property type="entry name" value="Ig"/>
    <property type="match status" value="2"/>
</dbReference>
<protein>
    <recommendedName>
        <fullName evidence="7">Ig-like domain-containing protein</fullName>
    </recommendedName>
</protein>
<feature type="domain" description="Ig-like" evidence="7">
    <location>
        <begin position="14"/>
        <end position="82"/>
    </location>
</feature>
<dbReference type="PROSITE" id="PS50835">
    <property type="entry name" value="IG_LIKE"/>
    <property type="match status" value="2"/>
</dbReference>
<name>W5JTQ7_ANODA</name>
<keyword evidence="6" id="KW-0393">Immunoglobulin domain</keyword>
<dbReference type="PANTHER" id="PTHR11640">
    <property type="entry name" value="NEPHRIN"/>
    <property type="match status" value="1"/>
</dbReference>
<keyword evidence="10" id="KW-1185">Reference proteome</keyword>
<evidence type="ECO:0000256" key="5">
    <source>
        <dbReference type="ARBA" id="ARBA00023180"/>
    </source>
</evidence>
<reference evidence="8 10" key="1">
    <citation type="journal article" date="2010" name="BMC Genomics">
        <title>Combination of measures distinguishes pre-miRNAs from other stem-loops in the genome of the newly sequenced Anopheles darlingi.</title>
        <authorList>
            <person name="Mendes N.D."/>
            <person name="Freitas A.T."/>
            <person name="Vasconcelos A.T."/>
            <person name="Sagot M.F."/>
        </authorList>
    </citation>
    <scope>NUCLEOTIDE SEQUENCE</scope>
</reference>
<dbReference type="EnsemblMetazoa" id="ADAC000675-RA">
    <property type="protein sequence ID" value="ADAC000675-PA"/>
    <property type="gene ID" value="ADAC000675"/>
</dbReference>
<comment type="subcellular location">
    <subcellularLocation>
        <location evidence="1">Membrane</location>
        <topology evidence="1">Single-pass type I membrane protein</topology>
    </subcellularLocation>
</comment>
<dbReference type="eggNOG" id="KOG3515">
    <property type="taxonomic scope" value="Eukaryota"/>
</dbReference>
<accession>W5JTQ7</accession>
<dbReference type="AlphaFoldDB" id="W5JTQ7"/>
<evidence type="ECO:0000313" key="9">
    <source>
        <dbReference type="EnsemblMetazoa" id="ADAC000675-PA"/>
    </source>
</evidence>
<reference evidence="9" key="4">
    <citation type="submission" date="2015-06" db="UniProtKB">
        <authorList>
            <consortium name="EnsemblMetazoa"/>
        </authorList>
    </citation>
    <scope>IDENTIFICATION</scope>
</reference>
<dbReference type="InterPro" id="IPR036116">
    <property type="entry name" value="FN3_sf"/>
</dbReference>
<dbReference type="GO" id="GO:0005886">
    <property type="term" value="C:plasma membrane"/>
    <property type="evidence" value="ECO:0007669"/>
    <property type="project" value="TreeGrafter"/>
</dbReference>
<keyword evidence="2" id="KW-0677">Repeat</keyword>
<keyword evidence="5" id="KW-0325">Glycoprotein</keyword>
<proteinExistence type="predicted"/>